<keyword evidence="2" id="KW-1185">Reference proteome</keyword>
<sequence>MRTLFVAILMALAVVSCKQDGQSIGTQESIVGKWAPTYELFDESTQKWSSIQTLVALPTYEFTSDARVLQNDKPAGDQDCCGFIGNKYAFKNGKITFSDFKICPNVSCYALHCDGWTVRKLEGDIMEIAQCPGGIMRYKRVK</sequence>
<dbReference type="Proteomes" id="UP001236507">
    <property type="component" value="Unassembled WGS sequence"/>
</dbReference>
<reference evidence="1 2" key="1">
    <citation type="submission" date="2023-05" db="EMBL/GenBank/DDBJ databases">
        <title>Novel species of genus Flectobacillus isolated from stream in China.</title>
        <authorList>
            <person name="Lu H."/>
        </authorList>
    </citation>
    <scope>NUCLEOTIDE SEQUENCE [LARGE SCALE GENOMIC DNA]</scope>
    <source>
        <strain evidence="1 2">KCTC 42575</strain>
    </source>
</reference>
<evidence type="ECO:0000313" key="1">
    <source>
        <dbReference type="EMBL" id="MDI9859471.1"/>
    </source>
</evidence>
<evidence type="ECO:0008006" key="3">
    <source>
        <dbReference type="Google" id="ProtNLM"/>
    </source>
</evidence>
<dbReference type="RefSeq" id="WP_283344410.1">
    <property type="nucleotide sequence ID" value="NZ_JASHIF010000008.1"/>
</dbReference>
<dbReference type="PROSITE" id="PS51257">
    <property type="entry name" value="PROKAR_LIPOPROTEIN"/>
    <property type="match status" value="1"/>
</dbReference>
<accession>A0ABT6Y7G5</accession>
<protein>
    <recommendedName>
        <fullName evidence="3">Lipocalin-like domain-containing protein</fullName>
    </recommendedName>
</protein>
<dbReference type="EMBL" id="JASHIF010000008">
    <property type="protein sequence ID" value="MDI9859471.1"/>
    <property type="molecule type" value="Genomic_DNA"/>
</dbReference>
<name>A0ABT6Y7G5_9BACT</name>
<evidence type="ECO:0000313" key="2">
    <source>
        <dbReference type="Proteomes" id="UP001236507"/>
    </source>
</evidence>
<proteinExistence type="predicted"/>
<comment type="caution">
    <text evidence="1">The sequence shown here is derived from an EMBL/GenBank/DDBJ whole genome shotgun (WGS) entry which is preliminary data.</text>
</comment>
<organism evidence="1 2">
    <name type="scientific">Flectobacillus roseus</name>
    <dbReference type="NCBI Taxonomy" id="502259"/>
    <lineage>
        <taxon>Bacteria</taxon>
        <taxon>Pseudomonadati</taxon>
        <taxon>Bacteroidota</taxon>
        <taxon>Cytophagia</taxon>
        <taxon>Cytophagales</taxon>
        <taxon>Flectobacillaceae</taxon>
        <taxon>Flectobacillus</taxon>
    </lineage>
</organism>
<gene>
    <name evidence="1" type="ORF">QM524_09640</name>
</gene>